<dbReference type="RefSeq" id="WP_003114150.1">
    <property type="nucleotide sequence ID" value="NC_008463.1"/>
</dbReference>
<dbReference type="EMBL" id="CP000438">
    <property type="protein sequence ID" value="ABJ10371.1"/>
    <property type="molecule type" value="Genomic_DNA"/>
</dbReference>
<reference evidence="2 3" key="1">
    <citation type="journal article" date="2006" name="Genome Biol.">
        <title>Genomic analysis reveals that Pseudomonas aeruginosa virulence is combinatorial.</title>
        <authorList>
            <person name="Lee D.G."/>
            <person name="Urbach J.M."/>
            <person name="Wu G."/>
            <person name="Liberati N.T."/>
            <person name="Feinbaum R.L."/>
            <person name="Miyata S."/>
            <person name="Diggins L.T."/>
            <person name="He J."/>
            <person name="Saucier M."/>
            <person name="Deziel E."/>
            <person name="Friedman L."/>
            <person name="Li L."/>
            <person name="Grills G."/>
            <person name="Montgomery K."/>
            <person name="Kucherlapati R."/>
            <person name="Rahme L.G."/>
            <person name="Ausubel F.M."/>
        </authorList>
    </citation>
    <scope>NUCLEOTIDE SEQUENCE [LARGE SCALE GENOMIC DNA]</scope>
    <source>
        <strain evidence="2 3">UCBPP-PA14</strain>
    </source>
</reference>
<dbReference type="HOGENOM" id="CLU_2094723_0_0_6"/>
<gene>
    <name evidence="2" type="ordered locus">PA14_48920</name>
</gene>
<dbReference type="Proteomes" id="UP000000653">
    <property type="component" value="Chromosome"/>
</dbReference>
<name>A0A0H2Z715_PSEAB</name>
<dbReference type="BioCyc" id="PAER208963:G1G74-4104-MONOMER"/>
<evidence type="ECO:0000313" key="3">
    <source>
        <dbReference type="Proteomes" id="UP000000653"/>
    </source>
</evidence>
<dbReference type="Pfam" id="PF10734">
    <property type="entry name" value="DUF2523"/>
    <property type="match status" value="1"/>
</dbReference>
<evidence type="ECO:0000256" key="1">
    <source>
        <dbReference type="SAM" id="Phobius"/>
    </source>
</evidence>
<dbReference type="GeneID" id="77223188"/>
<keyword evidence="1" id="KW-0812">Transmembrane</keyword>
<organism evidence="2 3">
    <name type="scientific">Pseudomonas aeruginosa (strain UCBPP-PA14)</name>
    <dbReference type="NCBI Taxonomy" id="208963"/>
    <lineage>
        <taxon>Bacteria</taxon>
        <taxon>Pseudomonadati</taxon>
        <taxon>Pseudomonadota</taxon>
        <taxon>Gammaproteobacteria</taxon>
        <taxon>Pseudomonadales</taxon>
        <taxon>Pseudomonadaceae</taxon>
        <taxon>Pseudomonas</taxon>
    </lineage>
</organism>
<dbReference type="SMR" id="A0A0H2Z715"/>
<proteinExistence type="predicted"/>
<keyword evidence="1" id="KW-1133">Transmembrane helix</keyword>
<dbReference type="AlphaFoldDB" id="A0A0H2Z715"/>
<dbReference type="KEGG" id="pau:PA14_48920"/>
<keyword evidence="1" id="KW-0472">Membrane</keyword>
<evidence type="ECO:0000313" key="2">
    <source>
        <dbReference type="EMBL" id="ABJ10371.1"/>
    </source>
</evidence>
<sequence>MEWLSGFLDQIIAFFQWIWDFFAQGIYDFVRDGLVVATKASMYAALQTLILLIDVSYTAARELIDSLGVPQMIRSMYAALPGPIAAGLAFFGVPQALNIIMVAAATRFCMRFVPFIGR</sequence>
<protein>
    <recommendedName>
        <fullName evidence="4">DUF2523 domain-containing protein</fullName>
    </recommendedName>
</protein>
<evidence type="ECO:0008006" key="4">
    <source>
        <dbReference type="Google" id="ProtNLM"/>
    </source>
</evidence>
<feature type="transmembrane region" description="Helical" evidence="1">
    <location>
        <begin position="80"/>
        <end position="105"/>
    </location>
</feature>
<accession>A0A0H2Z715</accession>
<dbReference type="InterPro" id="IPR019670">
    <property type="entry name" value="DUF2523"/>
</dbReference>